<proteinExistence type="predicted"/>
<gene>
    <name evidence="1" type="ORF">DSO57_1037033</name>
</gene>
<dbReference type="EMBL" id="QTSX02007479">
    <property type="protein sequence ID" value="KAJ9048240.1"/>
    <property type="molecule type" value="Genomic_DNA"/>
</dbReference>
<accession>A0ACC2RDS6</accession>
<comment type="caution">
    <text evidence="1">The sequence shown here is derived from an EMBL/GenBank/DDBJ whole genome shotgun (WGS) entry which is preliminary data.</text>
</comment>
<reference evidence="1" key="1">
    <citation type="submission" date="2022-04" db="EMBL/GenBank/DDBJ databases">
        <title>Genome of the entomopathogenic fungus Entomophthora muscae.</title>
        <authorList>
            <person name="Elya C."/>
            <person name="Lovett B.R."/>
            <person name="Lee E."/>
            <person name="Macias A.M."/>
            <person name="Hajek A.E."/>
            <person name="De Bivort B.L."/>
            <person name="Kasson M.T."/>
            <person name="De Fine Licht H.H."/>
            <person name="Stajich J.E."/>
        </authorList>
    </citation>
    <scope>NUCLEOTIDE SEQUENCE</scope>
    <source>
        <strain evidence="1">Berkeley</strain>
    </source>
</reference>
<evidence type="ECO:0000313" key="2">
    <source>
        <dbReference type="Proteomes" id="UP001165960"/>
    </source>
</evidence>
<organism evidence="1 2">
    <name type="scientific">Entomophthora muscae</name>
    <dbReference type="NCBI Taxonomy" id="34485"/>
    <lineage>
        <taxon>Eukaryota</taxon>
        <taxon>Fungi</taxon>
        <taxon>Fungi incertae sedis</taxon>
        <taxon>Zoopagomycota</taxon>
        <taxon>Entomophthoromycotina</taxon>
        <taxon>Entomophthoromycetes</taxon>
        <taxon>Entomophthorales</taxon>
        <taxon>Entomophthoraceae</taxon>
        <taxon>Entomophthora</taxon>
    </lineage>
</organism>
<protein>
    <submittedName>
        <fullName evidence="1">Uncharacterized protein</fullName>
    </submittedName>
</protein>
<dbReference type="Proteomes" id="UP001165960">
    <property type="component" value="Unassembled WGS sequence"/>
</dbReference>
<evidence type="ECO:0000313" key="1">
    <source>
        <dbReference type="EMBL" id="KAJ9048240.1"/>
    </source>
</evidence>
<sequence>MCSCKCYALHGYFPPTIANCGPRTDTTVAGSEHGTVTSAEGEGESKFIFAEAEAPLIRLPCLGFKDLLDWSDNIVLETALSPLAMSSALLCACCKSEELPFAYPAIIN</sequence>
<name>A0ACC2RDS6_9FUNG</name>
<keyword evidence="2" id="KW-1185">Reference proteome</keyword>